<evidence type="ECO:0000313" key="2">
    <source>
        <dbReference type="Proteomes" id="UP001216390"/>
    </source>
</evidence>
<name>A0AAE9Y9B9_9ACTN</name>
<protein>
    <submittedName>
        <fullName evidence="1">DUF6325 family protein</fullName>
    </submittedName>
</protein>
<sequence length="141" mass="14417">MGPVEVLVIGFPGSRFNGDIVPSLVDVVERGIISIVDAILVSRDEDGGLTVVELEEEGAGPEVAALAALVDEVHDLVSDEDVEALAADIEPGSSAAVLVFEHTWALPLRDAVAGSGGVVLSQLRVPGAVVDEVLDAVAALD</sequence>
<dbReference type="AlphaFoldDB" id="A0AAE9Y9B9"/>
<proteinExistence type="predicted"/>
<reference evidence="1" key="1">
    <citation type="submission" date="2023-01" db="EMBL/GenBank/DDBJ databases">
        <title>The diversity of Class Acidimicrobiia in South China Sea sediment environments and the proposal of Iamia marina sp. nov., a novel species of the genus Iamia.</title>
        <authorList>
            <person name="He Y."/>
            <person name="Tian X."/>
        </authorList>
    </citation>
    <scope>NUCLEOTIDE SEQUENCE</scope>
    <source>
        <strain evidence="1">DSM 19957</strain>
    </source>
</reference>
<organism evidence="1 2">
    <name type="scientific">Iamia majanohamensis</name>
    <dbReference type="NCBI Taxonomy" id="467976"/>
    <lineage>
        <taxon>Bacteria</taxon>
        <taxon>Bacillati</taxon>
        <taxon>Actinomycetota</taxon>
        <taxon>Acidimicrobiia</taxon>
        <taxon>Acidimicrobiales</taxon>
        <taxon>Iamiaceae</taxon>
        <taxon>Iamia</taxon>
    </lineage>
</organism>
<dbReference type="InterPro" id="IPR046288">
    <property type="entry name" value="DUF6325"/>
</dbReference>
<dbReference type="KEGG" id="ima:PO878_05410"/>
<keyword evidence="2" id="KW-1185">Reference proteome</keyword>
<evidence type="ECO:0000313" key="1">
    <source>
        <dbReference type="EMBL" id="WCO68161.1"/>
    </source>
</evidence>
<dbReference type="Pfam" id="PF19850">
    <property type="entry name" value="DUF6325"/>
    <property type="match status" value="1"/>
</dbReference>
<dbReference type="Proteomes" id="UP001216390">
    <property type="component" value="Chromosome"/>
</dbReference>
<dbReference type="RefSeq" id="WP_272737678.1">
    <property type="nucleotide sequence ID" value="NZ_CP116942.1"/>
</dbReference>
<accession>A0AAE9Y9B9</accession>
<gene>
    <name evidence="1" type="ORF">PO878_05410</name>
</gene>
<dbReference type="EMBL" id="CP116942">
    <property type="protein sequence ID" value="WCO68161.1"/>
    <property type="molecule type" value="Genomic_DNA"/>
</dbReference>